<dbReference type="Proteomes" id="UP000823486">
    <property type="component" value="Unassembled WGS sequence"/>
</dbReference>
<organism evidence="1 2">
    <name type="scientific">Peribacillus deserti</name>
    <dbReference type="NCBI Taxonomy" id="673318"/>
    <lineage>
        <taxon>Bacteria</taxon>
        <taxon>Bacillati</taxon>
        <taxon>Bacillota</taxon>
        <taxon>Bacilli</taxon>
        <taxon>Bacillales</taxon>
        <taxon>Bacillaceae</taxon>
        <taxon>Peribacillus</taxon>
    </lineage>
</organism>
<dbReference type="RefSeq" id="WP_204538890.1">
    <property type="nucleotide sequence ID" value="NZ_JAFBFI010000002.1"/>
</dbReference>
<gene>
    <name evidence="1" type="ORF">JOC77_000826</name>
</gene>
<dbReference type="EMBL" id="JAFBFI010000002">
    <property type="protein sequence ID" value="MBM7691421.1"/>
    <property type="molecule type" value="Genomic_DNA"/>
</dbReference>
<keyword evidence="2" id="KW-1185">Reference proteome</keyword>
<name>A0ABS2QGK9_9BACI</name>
<evidence type="ECO:0000313" key="1">
    <source>
        <dbReference type="EMBL" id="MBM7691421.1"/>
    </source>
</evidence>
<proteinExistence type="predicted"/>
<comment type="caution">
    <text evidence="1">The sequence shown here is derived from an EMBL/GenBank/DDBJ whole genome shotgun (WGS) entry which is preliminary data.</text>
</comment>
<evidence type="ECO:0000313" key="2">
    <source>
        <dbReference type="Proteomes" id="UP000823486"/>
    </source>
</evidence>
<protein>
    <submittedName>
        <fullName evidence="1">Uncharacterized protein</fullName>
    </submittedName>
</protein>
<sequence length="72" mass="8542">MEVKHEKTFIKLLLRIWLGQDMEKEINNLERNKDGFNNDIFMFQLQDSKGENLSRTPEAAANITAEHENHIW</sequence>
<reference evidence="1 2" key="1">
    <citation type="submission" date="2021-01" db="EMBL/GenBank/DDBJ databases">
        <title>Genomic Encyclopedia of Type Strains, Phase IV (KMG-IV): sequencing the most valuable type-strain genomes for metagenomic binning, comparative biology and taxonomic classification.</title>
        <authorList>
            <person name="Goeker M."/>
        </authorList>
    </citation>
    <scope>NUCLEOTIDE SEQUENCE [LARGE SCALE GENOMIC DNA]</scope>
    <source>
        <strain evidence="1 2">DSM 105482</strain>
    </source>
</reference>
<accession>A0ABS2QGK9</accession>